<organism evidence="1 2">
    <name type="scientific">Enterococcus gallinarum</name>
    <dbReference type="NCBI Taxonomy" id="1353"/>
    <lineage>
        <taxon>Bacteria</taxon>
        <taxon>Bacillati</taxon>
        <taxon>Bacillota</taxon>
        <taxon>Bacilli</taxon>
        <taxon>Lactobacillales</taxon>
        <taxon>Enterococcaceae</taxon>
        <taxon>Enterococcus</taxon>
    </lineage>
</organism>
<proteinExistence type="predicted"/>
<dbReference type="InterPro" id="IPR006448">
    <property type="entry name" value="Phage_term_ssu_P27"/>
</dbReference>
<dbReference type="EMBL" id="WVTI01000002">
    <property type="protein sequence ID" value="MXS25282.1"/>
    <property type="molecule type" value="Genomic_DNA"/>
</dbReference>
<comment type="caution">
    <text evidence="1">The sequence shown here is derived from an EMBL/GenBank/DDBJ whole genome shotgun (WGS) entry which is preliminary data.</text>
</comment>
<dbReference type="AlphaFoldDB" id="A0A6I4XJM0"/>
<evidence type="ECO:0000313" key="2">
    <source>
        <dbReference type="Proteomes" id="UP000439965"/>
    </source>
</evidence>
<dbReference type="Pfam" id="PF05119">
    <property type="entry name" value="Terminase_4"/>
    <property type="match status" value="1"/>
</dbReference>
<accession>A0A6I4XJM0</accession>
<dbReference type="Proteomes" id="UP000439965">
    <property type="component" value="Unassembled WGS sequence"/>
</dbReference>
<gene>
    <name evidence="1" type="ORF">GTI89_04215</name>
</gene>
<protein>
    <submittedName>
        <fullName evidence="1">Phage terminase small subunit P27 family</fullName>
    </submittedName>
</protein>
<evidence type="ECO:0000313" key="1">
    <source>
        <dbReference type="EMBL" id="MXS25282.1"/>
    </source>
</evidence>
<dbReference type="NCBIfam" id="TIGR01558">
    <property type="entry name" value="sm_term_P27"/>
    <property type="match status" value="1"/>
</dbReference>
<name>A0A6I4XJM0_ENTGA</name>
<sequence>MWKTGRKLTLLDNNKKHLTKDEVEDRKSAEKLAGDGLVEMQITAPNHMNSIAKQEYKRVVGDLQKLPLRNLDRAMLENYCLWYSVFKETSQKLTEQGNILDHGEGNYEENPLIKTLEKATKNIKSTASELGLTVDSRLRLYLPKKDEKKKDMFDQFG</sequence>
<reference evidence="1 2" key="1">
    <citation type="submission" date="2019-04" db="EMBL/GenBank/DDBJ databases">
        <title>Step-wise assembly of the neonatal virome modulated by breast feeding.</title>
        <authorList>
            <person name="Liang G."/>
            <person name="Bushman F."/>
        </authorList>
    </citation>
    <scope>NUCLEOTIDE SEQUENCE [LARGE SCALE GENOMIC DNA]</scope>
    <source>
        <strain evidence="1 2">E3404</strain>
    </source>
</reference>